<dbReference type="Proteomes" id="UP001596147">
    <property type="component" value="Unassembled WGS sequence"/>
</dbReference>
<evidence type="ECO:0000313" key="1">
    <source>
        <dbReference type="EMBL" id="MFC5465634.1"/>
    </source>
</evidence>
<comment type="caution">
    <text evidence="1">The sequence shown here is derived from an EMBL/GenBank/DDBJ whole genome shotgun (WGS) entry which is preliminary data.</text>
</comment>
<proteinExistence type="predicted"/>
<sequence>MRHLHIFLQELLNLADTTIILAGSARFLADGICFLAIRSYILADTLHILAGRT</sequence>
<accession>A0ABW0LI81</accession>
<reference evidence="2" key="1">
    <citation type="journal article" date="2019" name="Int. J. Syst. Evol. Microbiol.">
        <title>The Global Catalogue of Microorganisms (GCM) 10K type strain sequencing project: providing services to taxonomists for standard genome sequencing and annotation.</title>
        <authorList>
            <consortium name="The Broad Institute Genomics Platform"/>
            <consortium name="The Broad Institute Genome Sequencing Center for Infectious Disease"/>
            <person name="Wu L."/>
            <person name="Ma J."/>
        </authorList>
    </citation>
    <scope>NUCLEOTIDE SEQUENCE [LARGE SCALE GENOMIC DNA]</scope>
    <source>
        <strain evidence="2">CGMCC 1.12237</strain>
    </source>
</reference>
<dbReference type="RefSeq" id="WP_382352373.1">
    <property type="nucleotide sequence ID" value="NZ_JBHSMC010000015.1"/>
</dbReference>
<name>A0ABW0LI81_9BACI</name>
<keyword evidence="2" id="KW-1185">Reference proteome</keyword>
<protein>
    <submittedName>
        <fullName evidence="1">Uncharacterized protein</fullName>
    </submittedName>
</protein>
<evidence type="ECO:0000313" key="2">
    <source>
        <dbReference type="Proteomes" id="UP001596147"/>
    </source>
</evidence>
<gene>
    <name evidence="1" type="ORF">ACFPM4_12855</name>
</gene>
<dbReference type="EMBL" id="JBHSMC010000015">
    <property type="protein sequence ID" value="MFC5465634.1"/>
    <property type="molecule type" value="Genomic_DNA"/>
</dbReference>
<organism evidence="1 2">
    <name type="scientific">Lederbergia graminis</name>
    <dbReference type="NCBI Taxonomy" id="735518"/>
    <lineage>
        <taxon>Bacteria</taxon>
        <taxon>Bacillati</taxon>
        <taxon>Bacillota</taxon>
        <taxon>Bacilli</taxon>
        <taxon>Bacillales</taxon>
        <taxon>Bacillaceae</taxon>
        <taxon>Lederbergia</taxon>
    </lineage>
</organism>